<dbReference type="Proteomes" id="UP001163603">
    <property type="component" value="Chromosome 8"/>
</dbReference>
<accession>A0ACC0Y968</accession>
<reference evidence="2" key="1">
    <citation type="journal article" date="2023" name="G3 (Bethesda)">
        <title>Genome assembly and association tests identify interacting loci associated with vigor, precocity, and sex in interspecific pistachio rootstocks.</title>
        <authorList>
            <person name="Palmer W."/>
            <person name="Jacygrad E."/>
            <person name="Sagayaradj S."/>
            <person name="Cavanaugh K."/>
            <person name="Han R."/>
            <person name="Bertier L."/>
            <person name="Beede B."/>
            <person name="Kafkas S."/>
            <person name="Golino D."/>
            <person name="Preece J."/>
            <person name="Michelmore R."/>
        </authorList>
    </citation>
    <scope>NUCLEOTIDE SEQUENCE [LARGE SCALE GENOMIC DNA]</scope>
</reference>
<organism evidence="1 2">
    <name type="scientific">Pistacia integerrima</name>
    <dbReference type="NCBI Taxonomy" id="434235"/>
    <lineage>
        <taxon>Eukaryota</taxon>
        <taxon>Viridiplantae</taxon>
        <taxon>Streptophyta</taxon>
        <taxon>Embryophyta</taxon>
        <taxon>Tracheophyta</taxon>
        <taxon>Spermatophyta</taxon>
        <taxon>Magnoliopsida</taxon>
        <taxon>eudicotyledons</taxon>
        <taxon>Gunneridae</taxon>
        <taxon>Pentapetalae</taxon>
        <taxon>rosids</taxon>
        <taxon>malvids</taxon>
        <taxon>Sapindales</taxon>
        <taxon>Anacardiaceae</taxon>
        <taxon>Pistacia</taxon>
    </lineage>
</organism>
<gene>
    <name evidence="1" type="ORF">Pint_12956</name>
</gene>
<name>A0ACC0Y968_9ROSI</name>
<sequence length="141" mass="14940">MLLTEVDDETELSPESPMKEEKIEEIMQELYKESSFPSPLSSPSSSLSSSSSSSSSSSLLPFDGKSESCGASVSDSGSTMMAGIEFVGPTGCMTKGKGGVVRKWGVDGGEGEGCDVMEEDGDEWLARVLGWGPPVELEDWK</sequence>
<protein>
    <submittedName>
        <fullName evidence="1">Uncharacterized protein</fullName>
    </submittedName>
</protein>
<keyword evidence="2" id="KW-1185">Reference proteome</keyword>
<evidence type="ECO:0000313" key="2">
    <source>
        <dbReference type="Proteomes" id="UP001163603"/>
    </source>
</evidence>
<evidence type="ECO:0000313" key="1">
    <source>
        <dbReference type="EMBL" id="KAJ0031861.1"/>
    </source>
</evidence>
<dbReference type="EMBL" id="CM047743">
    <property type="protein sequence ID" value="KAJ0031861.1"/>
    <property type="molecule type" value="Genomic_DNA"/>
</dbReference>
<comment type="caution">
    <text evidence="1">The sequence shown here is derived from an EMBL/GenBank/DDBJ whole genome shotgun (WGS) entry which is preliminary data.</text>
</comment>
<proteinExistence type="predicted"/>